<name>A0AAD8EHV8_DIPPU</name>
<feature type="non-terminal residue" evidence="2">
    <location>
        <position position="1"/>
    </location>
</feature>
<evidence type="ECO:0000313" key="2">
    <source>
        <dbReference type="EMBL" id="KAJ9590726.1"/>
    </source>
</evidence>
<reference evidence="2" key="1">
    <citation type="journal article" date="2023" name="IScience">
        <title>Live-bearing cockroach genome reveals convergent evolutionary mechanisms linked to viviparity in insects and beyond.</title>
        <authorList>
            <person name="Fouks B."/>
            <person name="Harrison M.C."/>
            <person name="Mikhailova A.A."/>
            <person name="Marchal E."/>
            <person name="English S."/>
            <person name="Carruthers M."/>
            <person name="Jennings E.C."/>
            <person name="Chiamaka E.L."/>
            <person name="Frigard R.A."/>
            <person name="Pippel M."/>
            <person name="Attardo G.M."/>
            <person name="Benoit J.B."/>
            <person name="Bornberg-Bauer E."/>
            <person name="Tobe S.S."/>
        </authorList>
    </citation>
    <scope>NUCLEOTIDE SEQUENCE</scope>
    <source>
        <strain evidence="2">Stay&amp;Tobe</strain>
    </source>
</reference>
<proteinExistence type="predicted"/>
<gene>
    <name evidence="2" type="ORF">L9F63_016242</name>
</gene>
<organism evidence="2 3">
    <name type="scientific">Diploptera punctata</name>
    <name type="common">Pacific beetle cockroach</name>
    <dbReference type="NCBI Taxonomy" id="6984"/>
    <lineage>
        <taxon>Eukaryota</taxon>
        <taxon>Metazoa</taxon>
        <taxon>Ecdysozoa</taxon>
        <taxon>Arthropoda</taxon>
        <taxon>Hexapoda</taxon>
        <taxon>Insecta</taxon>
        <taxon>Pterygota</taxon>
        <taxon>Neoptera</taxon>
        <taxon>Polyneoptera</taxon>
        <taxon>Dictyoptera</taxon>
        <taxon>Blattodea</taxon>
        <taxon>Blaberoidea</taxon>
        <taxon>Blaberidae</taxon>
        <taxon>Diplopterinae</taxon>
        <taxon>Diploptera</taxon>
    </lineage>
</organism>
<feature type="transmembrane region" description="Helical" evidence="1">
    <location>
        <begin position="6"/>
        <end position="26"/>
    </location>
</feature>
<protein>
    <submittedName>
        <fullName evidence="2">Uncharacterized protein</fullName>
    </submittedName>
</protein>
<accession>A0AAD8EHV8</accession>
<reference evidence="2" key="2">
    <citation type="submission" date="2023-05" db="EMBL/GenBank/DDBJ databases">
        <authorList>
            <person name="Fouks B."/>
        </authorList>
    </citation>
    <scope>NUCLEOTIDE SEQUENCE</scope>
    <source>
        <strain evidence="2">Stay&amp;Tobe</strain>
        <tissue evidence="2">Testes</tissue>
    </source>
</reference>
<keyword evidence="1" id="KW-0812">Transmembrane</keyword>
<dbReference type="EMBL" id="JASPKZ010004196">
    <property type="protein sequence ID" value="KAJ9590726.1"/>
    <property type="molecule type" value="Genomic_DNA"/>
</dbReference>
<sequence>TVLFSFFLIWELTVLLYYRLLIFKTYNRNFSYLTRPLWLELYLRINLDLLLLYSYIFKLVLIQLEADLLGHNFFKERLEICTFIMMMRLRQMPVLASMISEICYCDQAYLLDFATFYTDLVKPYKLAYG</sequence>
<keyword evidence="1" id="KW-1133">Transmembrane helix</keyword>
<evidence type="ECO:0000256" key="1">
    <source>
        <dbReference type="SAM" id="Phobius"/>
    </source>
</evidence>
<dbReference type="Proteomes" id="UP001233999">
    <property type="component" value="Unassembled WGS sequence"/>
</dbReference>
<keyword evidence="3" id="KW-1185">Reference proteome</keyword>
<comment type="caution">
    <text evidence="2">The sequence shown here is derived from an EMBL/GenBank/DDBJ whole genome shotgun (WGS) entry which is preliminary data.</text>
</comment>
<keyword evidence="1" id="KW-0472">Membrane</keyword>
<evidence type="ECO:0000313" key="3">
    <source>
        <dbReference type="Proteomes" id="UP001233999"/>
    </source>
</evidence>
<dbReference type="AlphaFoldDB" id="A0AAD8EHV8"/>
<feature type="non-terminal residue" evidence="2">
    <location>
        <position position="129"/>
    </location>
</feature>